<dbReference type="GO" id="GO:0003964">
    <property type="term" value="F:RNA-directed DNA polymerase activity"/>
    <property type="evidence" value="ECO:0007669"/>
    <property type="project" value="UniProtKB-KW"/>
</dbReference>
<reference evidence="2" key="1">
    <citation type="submission" date="2020-04" db="EMBL/GenBank/DDBJ databases">
        <authorList>
            <person name="Alioto T."/>
            <person name="Alioto T."/>
            <person name="Gomez Garrido J."/>
        </authorList>
    </citation>
    <scope>NUCLEOTIDE SEQUENCE</scope>
    <source>
        <strain evidence="2">A484AB</strain>
    </source>
</reference>
<sequence>MSRISGHDHGLPKNKRSHQAKNHIGARMFCCKKPPKAEDEGNELVHHQRAHKKNIVLDKCKESSTKYVFQISQDDRAYLCPDIGTNMNSARNQRIYQNANESLARKLPKYDFPVSMVNVTPGTHQVMSKEVININGKEEIRLINDTTFVFARSKHFVGSSGTVWASELMAIRNEEPRLFEADEPQDYQRKRFRALMYNLKDNVLLYSDATNMKDVENITSGSSCKFRNYEQNRLQSLQRCVEETVDYYGVPKRKFQ</sequence>
<keyword evidence="2" id="KW-0695">RNA-directed DNA polymerase</keyword>
<dbReference type="EMBL" id="CACRXK020000705">
    <property type="protein sequence ID" value="CAB3984185.1"/>
    <property type="molecule type" value="Genomic_DNA"/>
</dbReference>
<feature type="compositionally biased region" description="Basic and acidic residues" evidence="1">
    <location>
        <begin position="1"/>
        <end position="11"/>
    </location>
</feature>
<feature type="region of interest" description="Disordered" evidence="1">
    <location>
        <begin position="1"/>
        <end position="21"/>
    </location>
</feature>
<dbReference type="AlphaFoldDB" id="A0A6S7FXI7"/>
<evidence type="ECO:0000256" key="1">
    <source>
        <dbReference type="SAM" id="MobiDB-lite"/>
    </source>
</evidence>
<name>A0A6S7FXI7_PARCT</name>
<evidence type="ECO:0000313" key="3">
    <source>
        <dbReference type="Proteomes" id="UP001152795"/>
    </source>
</evidence>
<proteinExistence type="predicted"/>
<keyword evidence="3" id="KW-1185">Reference proteome</keyword>
<keyword evidence="2" id="KW-0548">Nucleotidyltransferase</keyword>
<organism evidence="2 3">
    <name type="scientific">Paramuricea clavata</name>
    <name type="common">Red gorgonian</name>
    <name type="synonym">Violescent sea-whip</name>
    <dbReference type="NCBI Taxonomy" id="317549"/>
    <lineage>
        <taxon>Eukaryota</taxon>
        <taxon>Metazoa</taxon>
        <taxon>Cnidaria</taxon>
        <taxon>Anthozoa</taxon>
        <taxon>Octocorallia</taxon>
        <taxon>Malacalcyonacea</taxon>
        <taxon>Plexauridae</taxon>
        <taxon>Paramuricea</taxon>
    </lineage>
</organism>
<feature type="compositionally biased region" description="Basic residues" evidence="1">
    <location>
        <begin position="12"/>
        <end position="21"/>
    </location>
</feature>
<accession>A0A6S7FXI7</accession>
<dbReference type="Proteomes" id="UP001152795">
    <property type="component" value="Unassembled WGS sequence"/>
</dbReference>
<protein>
    <submittedName>
        <fullName evidence="2">RNA-directed DNA polymerase from transposon X-element</fullName>
    </submittedName>
</protein>
<comment type="caution">
    <text evidence="2">The sequence shown here is derived from an EMBL/GenBank/DDBJ whole genome shotgun (WGS) entry which is preliminary data.</text>
</comment>
<dbReference type="OrthoDB" id="5981116at2759"/>
<evidence type="ECO:0000313" key="2">
    <source>
        <dbReference type="EMBL" id="CAB3984185.1"/>
    </source>
</evidence>
<gene>
    <name evidence="2" type="ORF">PACLA_8A032665</name>
</gene>
<keyword evidence="2" id="KW-0808">Transferase</keyword>